<dbReference type="PANTHER" id="PTHR13490:SF0">
    <property type="entry name" value="SMALL RIBOSOMAL SUBUNIT PROTEIN MS35"/>
    <property type="match status" value="1"/>
</dbReference>
<dbReference type="AlphaFoldDB" id="R4G3N6"/>
<sequence>MMFMFQQIKTVGKINLRCVANNTRCQHTSNAAKPEPETDEEGFRILDLKKKKSSLPPRRRSTPVAVMPPRETRMPVDQTWSDVWPGPRTFHPASVPLPLRQGINKLGAPPSKWANAELLKIPNFLHLTPPAIKKHCQALKRFCTEWPKGLETEEQMKKHFPLEVISFDYCYSSPSIRNPSARIITIKFPLSRLKFDKHSKDKFLRLVGERYDAVTDTVTIVTDKCPLKMQNYDYALYLLTALYHESWIVEPWEKDKSEADLEYYDWENSRSKENVISLLKNRNEETELNSPVVNEYKEAVINLFDEGENDYNINRYKEASTALLFST</sequence>
<dbReference type="InterPro" id="IPR019349">
    <property type="entry name" value="Ribosomal_mS35_mit"/>
</dbReference>
<dbReference type="VEuPathDB" id="VectorBase:RPRC012356"/>
<reference evidence="4" key="2">
    <citation type="submission" date="2015-04" db="EMBL/GenBank/DDBJ databases">
        <authorList>
            <person name="Wilson R.K."/>
            <person name="Warren W."/>
            <person name="Dotson E."/>
            <person name="Oliveira P.L."/>
        </authorList>
    </citation>
    <scope>NUCLEOTIDE SEQUENCE</scope>
</reference>
<dbReference type="eggNOG" id="KOG3933">
    <property type="taxonomic scope" value="Eukaryota"/>
</dbReference>
<organism evidence="2">
    <name type="scientific">Rhodnius prolixus</name>
    <name type="common">Triatomid bug</name>
    <dbReference type="NCBI Taxonomy" id="13249"/>
    <lineage>
        <taxon>Eukaryota</taxon>
        <taxon>Metazoa</taxon>
        <taxon>Ecdysozoa</taxon>
        <taxon>Arthropoda</taxon>
        <taxon>Hexapoda</taxon>
        <taxon>Insecta</taxon>
        <taxon>Pterygota</taxon>
        <taxon>Neoptera</taxon>
        <taxon>Paraneoptera</taxon>
        <taxon>Hemiptera</taxon>
        <taxon>Heteroptera</taxon>
        <taxon>Panheteroptera</taxon>
        <taxon>Cimicomorpha</taxon>
        <taxon>Reduviidae</taxon>
        <taxon>Triatominae</taxon>
        <taxon>Rhodnius</taxon>
    </lineage>
</organism>
<accession>R4G3N6</accession>
<dbReference type="Pfam" id="PF10213">
    <property type="entry name" value="MRP-S28"/>
    <property type="match status" value="1"/>
</dbReference>
<dbReference type="EMBL" id="ACPB03016769">
    <property type="status" value="NOT_ANNOTATED_CDS"/>
    <property type="molecule type" value="Genomic_DNA"/>
</dbReference>
<evidence type="ECO:0000313" key="4">
    <source>
        <dbReference type="Proteomes" id="UP000015103"/>
    </source>
</evidence>
<dbReference type="HOGENOM" id="CLU_060973_0_0_1"/>
<evidence type="ECO:0000313" key="3">
    <source>
        <dbReference type="EnsemblMetazoa" id="RPRC012356-PA"/>
    </source>
</evidence>
<dbReference type="InParanoid" id="R4G3N6"/>
<dbReference type="EnsemblMetazoa" id="RPRC012356-RA">
    <property type="protein sequence ID" value="RPRC012356-PA"/>
    <property type="gene ID" value="RPRC012356"/>
</dbReference>
<dbReference type="RefSeq" id="XP_073974961.1">
    <property type="nucleotide sequence ID" value="XM_074118860.1"/>
</dbReference>
<name>R4G3N6_RHOPR</name>
<dbReference type="InterPro" id="IPR039848">
    <property type="entry name" value="Ribosomal_mS35_mt"/>
</dbReference>
<dbReference type="EMBL" id="GAHY01002065">
    <property type="protein sequence ID" value="JAA75445.1"/>
    <property type="molecule type" value="mRNA"/>
</dbReference>
<evidence type="ECO:0000313" key="2">
    <source>
        <dbReference type="EMBL" id="JAA75445.1"/>
    </source>
</evidence>
<dbReference type="GO" id="GO:0003735">
    <property type="term" value="F:structural constituent of ribosome"/>
    <property type="evidence" value="ECO:0007669"/>
    <property type="project" value="InterPro"/>
</dbReference>
<dbReference type="GeneID" id="141449422"/>
<reference evidence="3" key="3">
    <citation type="submission" date="2015-05" db="UniProtKB">
        <authorList>
            <consortium name="EnsemblMetazoa"/>
        </authorList>
    </citation>
    <scope>IDENTIFICATION</scope>
</reference>
<evidence type="ECO:0000259" key="1">
    <source>
        <dbReference type="Pfam" id="PF10213"/>
    </source>
</evidence>
<protein>
    <submittedName>
        <fullName evidence="2 3">Putative mitochondrial ribosomal protein</fullName>
    </submittedName>
</protein>
<dbReference type="Proteomes" id="UP000015103">
    <property type="component" value="Unassembled WGS sequence"/>
</dbReference>
<keyword evidence="2" id="KW-0689">Ribosomal protein</keyword>
<dbReference type="GO" id="GO:0032543">
    <property type="term" value="P:mitochondrial translation"/>
    <property type="evidence" value="ECO:0007669"/>
    <property type="project" value="InterPro"/>
</dbReference>
<keyword evidence="4" id="KW-1185">Reference proteome</keyword>
<feature type="domain" description="Small ribosomal subunit protein mS35 mitochondrial conserved" evidence="1">
    <location>
        <begin position="163"/>
        <end position="246"/>
    </location>
</feature>
<dbReference type="PANTHER" id="PTHR13490">
    <property type="entry name" value="MITOCHONDRIAL 28S RIBOSOMAL PROTEIN S28"/>
    <property type="match status" value="1"/>
</dbReference>
<proteinExistence type="evidence at transcript level"/>
<dbReference type="STRING" id="13249.R4G3N6"/>
<reference evidence="2" key="1">
    <citation type="submission" date="2013-04" db="EMBL/GenBank/DDBJ databases">
        <title>An insight into the transcriptome of the digestive tract of the blood sucking bug, Rhodnius prolixus.</title>
        <authorList>
            <person name="Ribeiro J.M.C."/>
            <person name="Genta F.A."/>
            <person name="Sorgine M.H.F."/>
            <person name="Paiva-Silva G.O."/>
            <person name="Majerowicz D."/>
            <person name="Medeiros M."/>
            <person name="Koerich L."/>
            <person name="Terra W.R."/>
            <person name="Ferreira C."/>
            <person name="Pimentel A.C."/>
            <person name="Bisch P.M."/>
            <person name="Diniz M.M.P."/>
            <person name="Nascimento R."/>
            <person name="Salmon D."/>
            <person name="Silber A.M."/>
            <person name="Alves M."/>
            <person name="Oliveira M.F."/>
            <person name="Gondim K.C."/>
            <person name="Silva Neto M.A.C."/>
            <person name="Atella G.C."/>
            <person name="Araujo H."/>
            <person name="Dias F.S."/>
            <person name="Polycarpo C.R."/>
            <person name="Fampa P."/>
            <person name="Melo A.C."/>
            <person name="Tanaka A.S."/>
            <person name="Balczun C."/>
            <person name="Oliveira J.H.M."/>
            <person name="Goncalves R."/>
            <person name="Lazoski C."/>
            <person name="Pereira M.A."/>
            <person name="Rivera-Pomar R."/>
            <person name="Diambra L."/>
            <person name="Schaub G.A."/>
            <person name="Garcia E.S."/>
            <person name="Azambuja P."/>
            <person name="Braz G.R.C."/>
            <person name="Oliveira P.L."/>
        </authorList>
    </citation>
    <scope>NUCLEOTIDE SEQUENCE</scope>
</reference>
<dbReference type="GO" id="GO:0005763">
    <property type="term" value="C:mitochondrial small ribosomal subunit"/>
    <property type="evidence" value="ECO:0007669"/>
    <property type="project" value="TreeGrafter"/>
</dbReference>
<dbReference type="FunCoup" id="R4G3N6">
    <property type="interactions" value="467"/>
</dbReference>
<dbReference type="OMA" id="TIRTDRC"/>
<keyword evidence="2" id="KW-0687">Ribonucleoprotein</keyword>